<reference evidence="1" key="1">
    <citation type="submission" date="2023-08" db="EMBL/GenBank/DDBJ databases">
        <title>Functional and genomic diversity of the sorghum phyllosphere microbiome.</title>
        <authorList>
            <person name="Shade A."/>
        </authorList>
    </citation>
    <scope>NUCLEOTIDE SEQUENCE</scope>
    <source>
        <strain evidence="1">SORGH_AS_0885</strain>
    </source>
</reference>
<protein>
    <submittedName>
        <fullName evidence="1">Branched-chain amino acid transport system permease protein</fullName>
    </submittedName>
</protein>
<keyword evidence="2" id="KW-1185">Reference proteome</keyword>
<evidence type="ECO:0000313" key="1">
    <source>
        <dbReference type="EMBL" id="MDR6211882.1"/>
    </source>
</evidence>
<gene>
    <name evidence="1" type="ORF">QE364_003613</name>
</gene>
<sequence>MSTTTSTSRLLDRFRRGEAARDLGFLGVLLAAAAWIAVPALSGDGTTLAGTQTAAVVVAVAVAAAGLNLLSGHARLISLGQGAFFAIGAYVSAYLSVDSALHPLVAIVVALVVTAAFGGLLALCTMRLRGPAFAMVTLVVAILTERVLAEWAPLGRLSGYPNTLDHGSGLMPPVEVFGTSLEPPLFAGTEATVVVAILVVAVVALVGYRNVARSPWGRSLHAIGTSEHLAAHLGVNVFGRKVAVMALASTYGALGGVFYAQVFAHLQPESFTMLLSITMILAVILGGAGTVAGPLVGAVIIVLLQRTDALTPLVDLQRQVSDTWYLSTPGLIGVLLVLTLAFLPQGIVGGLGELAQRLPGRSAPSVPSVPTAPGVTAREVATVPSDGGGGTGGGGGDDVLLAVRGVSKSFGGIKAVRAAELVVRRGTIHAVIGPNGAGKTTVANLVTGVYGIDGGEITLDGRRIDGRRTHAIVRAGVARTFQTPLLFTHASATENVLAGFPDTGRLPLVRAWLKDPGQYRRARELRDRAAELLELVGLGADGHVEAGSLPYGKQRALEIARALASDPRLLILDEPAAGLNTAETAELGRLMLTLRARGLAMVVVEHHMDLVTQVSDEVTCMESGAVLAHGTAAQVLAEPAVVEAYLGVEMEETA</sequence>
<dbReference type="EMBL" id="JAVIZJ010000013">
    <property type="protein sequence ID" value="MDR6211882.1"/>
    <property type="molecule type" value="Genomic_DNA"/>
</dbReference>
<organism evidence="1 2">
    <name type="scientific">Nocardioides zeae</name>
    <dbReference type="NCBI Taxonomy" id="1457234"/>
    <lineage>
        <taxon>Bacteria</taxon>
        <taxon>Bacillati</taxon>
        <taxon>Actinomycetota</taxon>
        <taxon>Actinomycetes</taxon>
        <taxon>Propionibacteriales</taxon>
        <taxon>Nocardioidaceae</taxon>
        <taxon>Nocardioides</taxon>
    </lineage>
</organism>
<proteinExistence type="predicted"/>
<evidence type="ECO:0000313" key="2">
    <source>
        <dbReference type="Proteomes" id="UP001261666"/>
    </source>
</evidence>
<name>A0ACC6IMZ1_9ACTN</name>
<comment type="caution">
    <text evidence="1">The sequence shown here is derived from an EMBL/GenBank/DDBJ whole genome shotgun (WGS) entry which is preliminary data.</text>
</comment>
<accession>A0ACC6IMZ1</accession>
<dbReference type="Proteomes" id="UP001261666">
    <property type="component" value="Unassembled WGS sequence"/>
</dbReference>